<gene>
    <name evidence="2" type="ORF">DMN91_010581</name>
</gene>
<reference evidence="2" key="1">
    <citation type="journal article" date="2018" name="Genome Res.">
        <title>The genomic architecture and molecular evolution of ant odorant receptors.</title>
        <authorList>
            <person name="McKenzie S.K."/>
            <person name="Kronauer D.J.C."/>
        </authorList>
    </citation>
    <scope>NUCLEOTIDE SEQUENCE [LARGE SCALE GENOMIC DNA]</scope>
    <source>
        <strain evidence="2">Clonal line C1</strain>
    </source>
</reference>
<feature type="compositionally biased region" description="Basic residues" evidence="1">
    <location>
        <begin position="9"/>
        <end position="26"/>
    </location>
</feature>
<comment type="caution">
    <text evidence="2">The sequence shown here is derived from an EMBL/GenBank/DDBJ whole genome shotgun (WGS) entry which is preliminary data.</text>
</comment>
<dbReference type="EMBL" id="QOIP01000011">
    <property type="protein sequence ID" value="RLU16513.1"/>
    <property type="molecule type" value="Genomic_DNA"/>
</dbReference>
<sequence length="201" mass="22969">MPVLGGSGGRRRRRRRRAMTKLKKTRILPPHVFPRKGDPRWDDQDSFSHEGCDSDGDSVTCREKSLFAWRMQEENVTNSWSKVPQTTMSERVSSELGYMGLYCNERTVAKRWREGMEYGKTTADTTLESFGGTGIILARLIRNGWCLPGNGWPLVKYPNRRINCRWQGRGLTAASLASILLLAVARVRFEREDAFDTHCNV</sequence>
<evidence type="ECO:0000313" key="2">
    <source>
        <dbReference type="EMBL" id="RLU16513.1"/>
    </source>
</evidence>
<feature type="region of interest" description="Disordered" evidence="1">
    <location>
        <begin position="1"/>
        <end position="54"/>
    </location>
</feature>
<name>A0A3L8D8T8_OOCBI</name>
<organism evidence="2">
    <name type="scientific">Ooceraea biroi</name>
    <name type="common">Clonal raider ant</name>
    <name type="synonym">Cerapachys biroi</name>
    <dbReference type="NCBI Taxonomy" id="2015173"/>
    <lineage>
        <taxon>Eukaryota</taxon>
        <taxon>Metazoa</taxon>
        <taxon>Ecdysozoa</taxon>
        <taxon>Arthropoda</taxon>
        <taxon>Hexapoda</taxon>
        <taxon>Insecta</taxon>
        <taxon>Pterygota</taxon>
        <taxon>Neoptera</taxon>
        <taxon>Endopterygota</taxon>
        <taxon>Hymenoptera</taxon>
        <taxon>Apocrita</taxon>
        <taxon>Aculeata</taxon>
        <taxon>Formicoidea</taxon>
        <taxon>Formicidae</taxon>
        <taxon>Dorylinae</taxon>
        <taxon>Ooceraea</taxon>
    </lineage>
</organism>
<dbReference type="AlphaFoldDB" id="A0A3L8D8T8"/>
<reference evidence="2" key="2">
    <citation type="submission" date="2018-07" db="EMBL/GenBank/DDBJ databases">
        <authorList>
            <person name="Mckenzie S.K."/>
            <person name="Kronauer D.J.C."/>
        </authorList>
    </citation>
    <scope>NUCLEOTIDE SEQUENCE</scope>
    <source>
        <strain evidence="2">Clonal line C1</strain>
    </source>
</reference>
<dbReference type="Proteomes" id="UP000279307">
    <property type="component" value="Chromosome 11"/>
</dbReference>
<accession>A0A3L8D8T8</accession>
<feature type="compositionally biased region" description="Basic and acidic residues" evidence="1">
    <location>
        <begin position="35"/>
        <end position="52"/>
    </location>
</feature>
<evidence type="ECO:0000256" key="1">
    <source>
        <dbReference type="SAM" id="MobiDB-lite"/>
    </source>
</evidence>
<proteinExistence type="predicted"/>
<protein>
    <submittedName>
        <fullName evidence="2">Uncharacterized protein</fullName>
    </submittedName>
</protein>